<reference evidence="2" key="2">
    <citation type="submission" date="2015-12" db="EMBL/GenBank/DDBJ databases">
        <authorList>
            <person name="Shamseldin A."/>
            <person name="Moawad H."/>
            <person name="Abd El-Rahim W.M."/>
            <person name="Sadowsky M.J."/>
        </authorList>
    </citation>
    <scope>NUCLEOTIDE SEQUENCE</scope>
    <source>
        <strain evidence="2">KJ1R5</strain>
    </source>
</reference>
<keyword evidence="1" id="KW-0732">Signal</keyword>
<gene>
    <name evidence="3" type="ORF">ACKW6Q_05360</name>
    <name evidence="2" type="ORF">AU378_06790</name>
</gene>
<dbReference type="EMBL" id="JBJXVJ010000001">
    <property type="protein sequence ID" value="MFN1216398.1"/>
    <property type="molecule type" value="Genomic_DNA"/>
</dbReference>
<dbReference type="Proteomes" id="UP001634154">
    <property type="component" value="Unassembled WGS sequence"/>
</dbReference>
<dbReference type="AlphaFoldDB" id="A0A135WKL0"/>
<reference evidence="3 5" key="4">
    <citation type="submission" date="2024-12" db="EMBL/GenBank/DDBJ databases">
        <title>Draft genome sequence of Chryseobacterium kwangjuense AG447.</title>
        <authorList>
            <person name="Cheptsov V.S."/>
            <person name="Belov A."/>
            <person name="Zavarzina A.G."/>
        </authorList>
    </citation>
    <scope>NUCLEOTIDE SEQUENCE [LARGE SCALE GENOMIC DNA]</scope>
    <source>
        <strain evidence="3 5">AG447</strain>
    </source>
</reference>
<feature type="chain" id="PRO_5007468093" evidence="1">
    <location>
        <begin position="20"/>
        <end position="244"/>
    </location>
</feature>
<reference evidence="2 4" key="3">
    <citation type="journal article" date="2016" name="Genome Announc.">
        <title>Draft Genome Sequence of a Biocontrol Rhizobacterium, Chryseobacterium kwangjuense Strain KJ1R5, Isolated from Pepper (Capsicum annuum).</title>
        <authorList>
            <person name="Jeong J.J."/>
            <person name="Park H."/>
            <person name="Park B.H."/>
            <person name="Mannaa M."/>
            <person name="Sang M.K."/>
            <person name="Choi I.G."/>
            <person name="Kim K.D."/>
        </authorList>
    </citation>
    <scope>NUCLEOTIDE SEQUENCE [LARGE SCALE GENOMIC DNA]</scope>
    <source>
        <strain evidence="2 4">KJ1R5</strain>
    </source>
</reference>
<dbReference type="RefSeq" id="WP_062649294.1">
    <property type="nucleotide sequence ID" value="NZ_JBJXVJ010000001.1"/>
</dbReference>
<protein>
    <submittedName>
        <fullName evidence="2">Uncharacterized protein</fullName>
    </submittedName>
</protein>
<proteinExistence type="predicted"/>
<dbReference type="EMBL" id="LPUR01000001">
    <property type="protein sequence ID" value="KXH85448.1"/>
    <property type="molecule type" value="Genomic_DNA"/>
</dbReference>
<dbReference type="Proteomes" id="UP000070513">
    <property type="component" value="Unassembled WGS sequence"/>
</dbReference>
<feature type="signal peptide" evidence="1">
    <location>
        <begin position="1"/>
        <end position="19"/>
    </location>
</feature>
<name>A0A135WKL0_9FLAO</name>
<comment type="caution">
    <text evidence="2">The sequence shown here is derived from an EMBL/GenBank/DDBJ whole genome shotgun (WGS) entry which is preliminary data.</text>
</comment>
<evidence type="ECO:0000313" key="3">
    <source>
        <dbReference type="EMBL" id="MFN1216398.1"/>
    </source>
</evidence>
<evidence type="ECO:0000313" key="2">
    <source>
        <dbReference type="EMBL" id="KXH85448.1"/>
    </source>
</evidence>
<evidence type="ECO:0000256" key="1">
    <source>
        <dbReference type="SAM" id="SignalP"/>
    </source>
</evidence>
<evidence type="ECO:0000313" key="5">
    <source>
        <dbReference type="Proteomes" id="UP001634154"/>
    </source>
</evidence>
<sequence>MKKILLSLIVGLSAASVNAQINIPSTPQETIVGENAFMDASPYSPNNGWTASESKGLAFPETDLTQFRFKTDNINPSVAATAYNGMIVYNTATGTTADPAITTQTSGLQPGFYYFSNPTGSSTFTVTAGRWLPLGASPKVTIGTAETTTNTLINTGVGVDKQLYAMKGTFTASGTSTAVNIPAPAGMTTLYGITIYKAGTNTVYDRSLYSYTVATSAGNAITGSPSMSVVYPSGTYDYVIEYLK</sequence>
<reference evidence="4" key="1">
    <citation type="submission" date="2015-12" db="EMBL/GenBank/DDBJ databases">
        <title>Genome sequence of a biocontrol rhizobacterium Chryseobacterium kwangjuense strain KJ1R5 isolated from pepper (Capsicum annuum L.).</title>
        <authorList>
            <person name="Jeong J.-J."/>
            <person name="Park H."/>
            <person name="Mannaa M."/>
            <person name="Sang M.K."/>
            <person name="Choi I.-G."/>
            <person name="Kim K.D."/>
        </authorList>
    </citation>
    <scope>NUCLEOTIDE SEQUENCE [LARGE SCALE GENOMIC DNA]</scope>
    <source>
        <strain evidence="4">KJ1R5</strain>
    </source>
</reference>
<organism evidence="2 4">
    <name type="scientific">Chryseobacterium kwangjuense</name>
    <dbReference type="NCBI Taxonomy" id="267125"/>
    <lineage>
        <taxon>Bacteria</taxon>
        <taxon>Pseudomonadati</taxon>
        <taxon>Bacteroidota</taxon>
        <taxon>Flavobacteriia</taxon>
        <taxon>Flavobacteriales</taxon>
        <taxon>Weeksellaceae</taxon>
        <taxon>Chryseobacterium group</taxon>
        <taxon>Chryseobacterium</taxon>
    </lineage>
</organism>
<evidence type="ECO:0000313" key="4">
    <source>
        <dbReference type="Proteomes" id="UP000070513"/>
    </source>
</evidence>
<accession>A0A135WKL0</accession>
<keyword evidence="5" id="KW-1185">Reference proteome</keyword>
<dbReference type="OrthoDB" id="1275288at2"/>